<feature type="non-terminal residue" evidence="2">
    <location>
        <position position="206"/>
    </location>
</feature>
<evidence type="ECO:0000313" key="2">
    <source>
        <dbReference type="EMBL" id="KAF7634347.1"/>
    </source>
</evidence>
<proteinExistence type="predicted"/>
<keyword evidence="1" id="KW-0732">Signal</keyword>
<comment type="caution">
    <text evidence="2">The sequence shown here is derived from an EMBL/GenBank/DDBJ whole genome shotgun (WGS) entry which is preliminary data.</text>
</comment>
<reference evidence="2" key="1">
    <citation type="journal article" date="2020" name="Ecol. Evol.">
        <title>Genome structure and content of the rice root-knot nematode (Meloidogyne graminicola).</title>
        <authorList>
            <person name="Phan N.T."/>
            <person name="Danchin E.G.J."/>
            <person name="Klopp C."/>
            <person name="Perfus-Barbeoch L."/>
            <person name="Kozlowski D.K."/>
            <person name="Koutsovoulos G.D."/>
            <person name="Lopez-Roques C."/>
            <person name="Bouchez O."/>
            <person name="Zahm M."/>
            <person name="Besnard G."/>
            <person name="Bellafiore S."/>
        </authorList>
    </citation>
    <scope>NUCLEOTIDE SEQUENCE</scope>
    <source>
        <strain evidence="2">VN-18</strain>
    </source>
</reference>
<sequence length="206" mass="24781">MYLINLLFLSLFPLFVVGPQTYFEIAKDILSSFLSCVVPGCEEKIIGQFYYNFFQKEFNHEQSDFELWKIMIYSQLYFSKITPAGIDKTMIGKLLPQFSLKILEKGAICYILKFKESAELYYIGQREEYRKRLKNWFGCNDINEEELDLLIKNNEIALFDANFEYFIQKLIKNEQFSYYLRHYKQENMLIKIFGRVNYYTLCFLRP</sequence>
<dbReference type="EMBL" id="JABEBT010000060">
    <property type="protein sequence ID" value="KAF7634347.1"/>
    <property type="molecule type" value="Genomic_DNA"/>
</dbReference>
<keyword evidence="3" id="KW-1185">Reference proteome</keyword>
<dbReference type="Proteomes" id="UP000605970">
    <property type="component" value="Unassembled WGS sequence"/>
</dbReference>
<evidence type="ECO:0000256" key="1">
    <source>
        <dbReference type="SAM" id="SignalP"/>
    </source>
</evidence>
<feature type="signal peptide" evidence="1">
    <location>
        <begin position="1"/>
        <end position="18"/>
    </location>
</feature>
<organism evidence="2 3">
    <name type="scientific">Meloidogyne graminicola</name>
    <dbReference type="NCBI Taxonomy" id="189291"/>
    <lineage>
        <taxon>Eukaryota</taxon>
        <taxon>Metazoa</taxon>
        <taxon>Ecdysozoa</taxon>
        <taxon>Nematoda</taxon>
        <taxon>Chromadorea</taxon>
        <taxon>Rhabditida</taxon>
        <taxon>Tylenchina</taxon>
        <taxon>Tylenchomorpha</taxon>
        <taxon>Tylenchoidea</taxon>
        <taxon>Meloidogynidae</taxon>
        <taxon>Meloidogyninae</taxon>
        <taxon>Meloidogyne</taxon>
    </lineage>
</organism>
<gene>
    <name evidence="2" type="ORF">Mgra_00006314</name>
</gene>
<evidence type="ECO:0008006" key="4">
    <source>
        <dbReference type="Google" id="ProtNLM"/>
    </source>
</evidence>
<name>A0A8S9ZLP5_9BILA</name>
<accession>A0A8S9ZLP5</accession>
<dbReference type="AlphaFoldDB" id="A0A8S9ZLP5"/>
<feature type="chain" id="PRO_5035762920" description="GIY-YIG nuclease family protein" evidence="1">
    <location>
        <begin position="19"/>
        <end position="206"/>
    </location>
</feature>
<dbReference type="OrthoDB" id="5906556at2759"/>
<evidence type="ECO:0000313" key="3">
    <source>
        <dbReference type="Proteomes" id="UP000605970"/>
    </source>
</evidence>
<protein>
    <recommendedName>
        <fullName evidence="4">GIY-YIG nuclease family protein</fullName>
    </recommendedName>
</protein>